<protein>
    <submittedName>
        <fullName evidence="1">Ubiquitin-activating enzyme</fullName>
    </submittedName>
</protein>
<dbReference type="EMBL" id="BPLF01000003">
    <property type="protein sequence ID" value="GIX64820.1"/>
    <property type="molecule type" value="Genomic_DNA"/>
</dbReference>
<proteinExistence type="predicted"/>
<evidence type="ECO:0000313" key="2">
    <source>
        <dbReference type="Proteomes" id="UP001497744"/>
    </source>
</evidence>
<dbReference type="RefSeq" id="XP_067716889.1">
    <property type="nucleotide sequence ID" value="XM_067860788.1"/>
</dbReference>
<name>A0AAV4LYU3_BABCB</name>
<gene>
    <name evidence="1" type="ORF">BcabD6B2_42550</name>
</gene>
<keyword evidence="2" id="KW-1185">Reference proteome</keyword>
<accession>A0AAV4LYU3</accession>
<sequence>MSARLDELVADADCPSLYRVENKICHPVGKFESSYHVLEDFVVNGVESLGDVYPSGVQSAFVGRVDCDVGECVFLGPLDLSHGSHLVLGDFHRLAVENVVEFG</sequence>
<evidence type="ECO:0000313" key="1">
    <source>
        <dbReference type="EMBL" id="GIX64820.1"/>
    </source>
</evidence>
<dbReference type="AlphaFoldDB" id="A0AAV4LYU3"/>
<reference evidence="1 2" key="1">
    <citation type="submission" date="2021-06" db="EMBL/GenBank/DDBJ databases">
        <title>Genome sequence of Babesia caballi.</title>
        <authorList>
            <person name="Yamagishi J."/>
            <person name="Kidaka T."/>
            <person name="Ochi A."/>
        </authorList>
    </citation>
    <scope>NUCLEOTIDE SEQUENCE [LARGE SCALE GENOMIC DNA]</scope>
    <source>
        <strain evidence="1">USDA-D6B2</strain>
    </source>
</reference>
<organism evidence="1 2">
    <name type="scientific">Babesia caballi</name>
    <dbReference type="NCBI Taxonomy" id="5871"/>
    <lineage>
        <taxon>Eukaryota</taxon>
        <taxon>Sar</taxon>
        <taxon>Alveolata</taxon>
        <taxon>Apicomplexa</taxon>
        <taxon>Aconoidasida</taxon>
        <taxon>Piroplasmida</taxon>
        <taxon>Babesiidae</taxon>
        <taxon>Babesia</taxon>
    </lineage>
</organism>
<dbReference type="GeneID" id="94196301"/>
<comment type="caution">
    <text evidence="1">The sequence shown here is derived from an EMBL/GenBank/DDBJ whole genome shotgun (WGS) entry which is preliminary data.</text>
</comment>
<dbReference type="Proteomes" id="UP001497744">
    <property type="component" value="Unassembled WGS sequence"/>
</dbReference>